<sequence length="261" mass="29217">MPTLDARRADWEAEYRFRRAPNPAARYRFDASDLAKPDVLEHVLRTLDGKWRSASPAAVGSLFVKAYARILVAALDAMSRDGVGVHASAGACTLELDDQLQPSIVWNGDDADIVPCPADERVEWRNRIGKSLFGDHLEPLFRAVSAHAHVSMCTLWENALVYIHHFYNAWSDGETDESKKAVLQDDYAFVTKYAGCDLFGACLDNPLRIEGSCVSHPLKPGETIRVRKTCCLRYFLKDGRNCTVCPRLTEEERLAAFANKK</sequence>
<comment type="caution">
    <text evidence="2">The sequence shown here is derived from an EMBL/GenBank/DDBJ whole genome shotgun (WGS) entry which is preliminary data.</text>
</comment>
<protein>
    <recommendedName>
        <fullName evidence="1">Aerobactin siderophore biosynthesis IucA/IucC-like C-terminal domain-containing protein</fullName>
    </recommendedName>
</protein>
<dbReference type="Pfam" id="PF06276">
    <property type="entry name" value="FhuF"/>
    <property type="match status" value="1"/>
</dbReference>
<dbReference type="GO" id="GO:0003824">
    <property type="term" value="F:catalytic activity"/>
    <property type="evidence" value="ECO:0007669"/>
    <property type="project" value="UniProtKB-ARBA"/>
</dbReference>
<evidence type="ECO:0000313" key="3">
    <source>
        <dbReference type="Proteomes" id="UP000247476"/>
    </source>
</evidence>
<reference evidence="2 3" key="1">
    <citation type="submission" date="2018-05" db="EMBL/GenBank/DDBJ databases">
        <title>Paenibacillus flagellatus sp. nov., isolated from selenium mineral soil.</title>
        <authorList>
            <person name="Dai X."/>
        </authorList>
    </citation>
    <scope>NUCLEOTIDE SEQUENCE [LARGE SCALE GENOMIC DNA]</scope>
    <source>
        <strain evidence="2 3">DXL2</strain>
    </source>
</reference>
<keyword evidence="3" id="KW-1185">Reference proteome</keyword>
<dbReference type="Proteomes" id="UP000247476">
    <property type="component" value="Unassembled WGS sequence"/>
</dbReference>
<dbReference type="RefSeq" id="WP_110840079.1">
    <property type="nucleotide sequence ID" value="NZ_QJVJ01000004.1"/>
</dbReference>
<organism evidence="2 3">
    <name type="scientific">Paenibacillus flagellatus</name>
    <dbReference type="NCBI Taxonomy" id="2211139"/>
    <lineage>
        <taxon>Bacteria</taxon>
        <taxon>Bacillati</taxon>
        <taxon>Bacillota</taxon>
        <taxon>Bacilli</taxon>
        <taxon>Bacillales</taxon>
        <taxon>Paenibacillaceae</taxon>
        <taxon>Paenibacillus</taxon>
    </lineage>
</organism>
<name>A0A2V5KAH1_9BACL</name>
<dbReference type="AlphaFoldDB" id="A0A2V5KAH1"/>
<accession>A0A2V5KAH1</accession>
<feature type="domain" description="Aerobactin siderophore biosynthesis IucA/IucC-like C-terminal" evidence="1">
    <location>
        <begin position="61"/>
        <end position="184"/>
    </location>
</feature>
<evidence type="ECO:0000313" key="2">
    <source>
        <dbReference type="EMBL" id="PYI55084.1"/>
    </source>
</evidence>
<dbReference type="InterPro" id="IPR022770">
    <property type="entry name" value="IucA/IucC-like_C"/>
</dbReference>
<gene>
    <name evidence="2" type="ORF">DLM86_11160</name>
</gene>
<evidence type="ECO:0000259" key="1">
    <source>
        <dbReference type="Pfam" id="PF06276"/>
    </source>
</evidence>
<dbReference type="EMBL" id="QJVJ01000004">
    <property type="protein sequence ID" value="PYI55084.1"/>
    <property type="molecule type" value="Genomic_DNA"/>
</dbReference>
<dbReference type="OrthoDB" id="5870636at2"/>
<proteinExistence type="predicted"/>